<evidence type="ECO:0000313" key="3">
    <source>
        <dbReference type="EnsemblMetazoa" id="PPA24491.1"/>
    </source>
</evidence>
<evidence type="ECO:0000313" key="4">
    <source>
        <dbReference type="Proteomes" id="UP000005239"/>
    </source>
</evidence>
<evidence type="ECO:0000256" key="1">
    <source>
        <dbReference type="SAM" id="MobiDB-lite"/>
    </source>
</evidence>
<keyword evidence="2" id="KW-0812">Transmembrane</keyword>
<gene>
    <name evidence="3" type="primary">WBGene00114045</name>
</gene>
<feature type="compositionally biased region" description="Basic and acidic residues" evidence="1">
    <location>
        <begin position="64"/>
        <end position="73"/>
    </location>
</feature>
<feature type="transmembrane region" description="Helical" evidence="2">
    <location>
        <begin position="6"/>
        <end position="26"/>
    </location>
</feature>
<organism evidence="3 4">
    <name type="scientific">Pristionchus pacificus</name>
    <name type="common">Parasitic nematode worm</name>
    <dbReference type="NCBI Taxonomy" id="54126"/>
    <lineage>
        <taxon>Eukaryota</taxon>
        <taxon>Metazoa</taxon>
        <taxon>Ecdysozoa</taxon>
        <taxon>Nematoda</taxon>
        <taxon>Chromadorea</taxon>
        <taxon>Rhabditida</taxon>
        <taxon>Rhabditina</taxon>
        <taxon>Diplogasteromorpha</taxon>
        <taxon>Diplogasteroidea</taxon>
        <taxon>Neodiplogasteridae</taxon>
        <taxon>Pristionchus</taxon>
    </lineage>
</organism>
<keyword evidence="4" id="KW-1185">Reference proteome</keyword>
<accession>A0A8R1UFC8</accession>
<name>A0A2A6CFH7_PRIPA</name>
<evidence type="ECO:0000256" key="2">
    <source>
        <dbReference type="SAM" id="Phobius"/>
    </source>
</evidence>
<feature type="region of interest" description="Disordered" evidence="1">
    <location>
        <begin position="45"/>
        <end position="73"/>
    </location>
</feature>
<protein>
    <submittedName>
        <fullName evidence="3">Uncharacterized protein</fullName>
    </submittedName>
</protein>
<dbReference type="EnsemblMetazoa" id="PPA24491.1">
    <property type="protein sequence ID" value="PPA24491.1"/>
    <property type="gene ID" value="WBGene00114045"/>
</dbReference>
<dbReference type="Proteomes" id="UP000005239">
    <property type="component" value="Unassembled WGS sequence"/>
</dbReference>
<accession>A0A2A6CFH7</accession>
<reference evidence="4" key="1">
    <citation type="journal article" date="2008" name="Nat. Genet.">
        <title>The Pristionchus pacificus genome provides a unique perspective on nematode lifestyle and parasitism.</title>
        <authorList>
            <person name="Dieterich C."/>
            <person name="Clifton S.W."/>
            <person name="Schuster L.N."/>
            <person name="Chinwalla A."/>
            <person name="Delehaunty K."/>
            <person name="Dinkelacker I."/>
            <person name="Fulton L."/>
            <person name="Fulton R."/>
            <person name="Godfrey J."/>
            <person name="Minx P."/>
            <person name="Mitreva M."/>
            <person name="Roeseler W."/>
            <person name="Tian H."/>
            <person name="Witte H."/>
            <person name="Yang S.P."/>
            <person name="Wilson R.K."/>
            <person name="Sommer R.J."/>
        </authorList>
    </citation>
    <scope>NUCLEOTIDE SEQUENCE [LARGE SCALE GENOMIC DNA]</scope>
    <source>
        <strain evidence="4">PS312</strain>
    </source>
</reference>
<dbReference type="AlphaFoldDB" id="A0A2A6CFH7"/>
<keyword evidence="2" id="KW-0472">Membrane</keyword>
<keyword evidence="2" id="KW-1133">Transmembrane helix</keyword>
<reference evidence="3" key="2">
    <citation type="submission" date="2022-06" db="UniProtKB">
        <authorList>
            <consortium name="EnsemblMetazoa"/>
        </authorList>
    </citation>
    <scope>IDENTIFICATION</scope>
    <source>
        <strain evidence="3">PS312</strain>
    </source>
</reference>
<proteinExistence type="predicted"/>
<sequence length="73" mass="8168">MPINHLRLFAYFTAYAAACLWAAVLYRHFTTEVKPEPMVIEAQQSHQAVASEAKPELYQGEGGEEGKEVKEEG</sequence>